<proteinExistence type="predicted"/>
<dbReference type="SUPFAM" id="SSF89392">
    <property type="entry name" value="Prokaryotic lipoproteins and lipoprotein localization factors"/>
    <property type="match status" value="1"/>
</dbReference>
<protein>
    <recommendedName>
        <fullName evidence="4">Lipoprotein</fullName>
    </recommendedName>
</protein>
<name>A0ABV9YSM0_9PSEU</name>
<dbReference type="InterPro" id="IPR029046">
    <property type="entry name" value="LolA/LolB/LppX"/>
</dbReference>
<dbReference type="Proteomes" id="UP001595947">
    <property type="component" value="Unassembled WGS sequence"/>
</dbReference>
<evidence type="ECO:0000313" key="3">
    <source>
        <dbReference type="Proteomes" id="UP001595947"/>
    </source>
</evidence>
<gene>
    <name evidence="2" type="ORF">ACFPBZ_26940</name>
</gene>
<dbReference type="RefSeq" id="WP_378039198.1">
    <property type="nucleotide sequence ID" value="NZ_JBHSIV010000049.1"/>
</dbReference>
<dbReference type="Gene3D" id="2.50.20.20">
    <property type="match status" value="1"/>
</dbReference>
<comment type="caution">
    <text evidence="2">The sequence shown here is derived from an EMBL/GenBank/DDBJ whole genome shotgun (WGS) entry which is preliminary data.</text>
</comment>
<sequence length="273" mass="27121">MRVRVALVAMLAVLLAGCGAATRALPPDDAVRAAVASTVAAGPSRVTITGRTAVAGQEIPLQGSGVLDAGAQAADLTVGVPSLGPVRVVFSGGRAAAQLPPTAAGLLGAVAGGRPWVSVDVDRLAQSRVGAPLGALGVGTTDNPARQLGYLRAIRDDAREVGPEQVEGVATTHYAAVIDLDRVPGAQDPATRPAVDRLKADLGTSAVPVDLWVGPDGKLVRVAQDVTVPAPTSGAGAPTTTTTTLTFADVGKAPAVVPPPADQVADLSAFLPG</sequence>
<evidence type="ECO:0008006" key="4">
    <source>
        <dbReference type="Google" id="ProtNLM"/>
    </source>
</evidence>
<evidence type="ECO:0000313" key="2">
    <source>
        <dbReference type="EMBL" id="MFC5065880.1"/>
    </source>
</evidence>
<accession>A0ABV9YSM0</accession>
<keyword evidence="3" id="KW-1185">Reference proteome</keyword>
<feature type="signal peptide" evidence="1">
    <location>
        <begin position="1"/>
        <end position="20"/>
    </location>
</feature>
<keyword evidence="1" id="KW-0732">Signal</keyword>
<dbReference type="PROSITE" id="PS51257">
    <property type="entry name" value="PROKAR_LIPOPROTEIN"/>
    <property type="match status" value="1"/>
</dbReference>
<evidence type="ECO:0000256" key="1">
    <source>
        <dbReference type="SAM" id="SignalP"/>
    </source>
</evidence>
<reference evidence="3" key="1">
    <citation type="journal article" date="2019" name="Int. J. Syst. Evol. Microbiol.">
        <title>The Global Catalogue of Microorganisms (GCM) 10K type strain sequencing project: providing services to taxonomists for standard genome sequencing and annotation.</title>
        <authorList>
            <consortium name="The Broad Institute Genomics Platform"/>
            <consortium name="The Broad Institute Genome Sequencing Center for Infectious Disease"/>
            <person name="Wu L."/>
            <person name="Ma J."/>
        </authorList>
    </citation>
    <scope>NUCLEOTIDE SEQUENCE [LARGE SCALE GENOMIC DNA]</scope>
    <source>
        <strain evidence="3">CGMCC 4.7093</strain>
    </source>
</reference>
<organism evidence="2 3">
    <name type="scientific">Actinomycetospora atypica</name>
    <dbReference type="NCBI Taxonomy" id="1290095"/>
    <lineage>
        <taxon>Bacteria</taxon>
        <taxon>Bacillati</taxon>
        <taxon>Actinomycetota</taxon>
        <taxon>Actinomycetes</taxon>
        <taxon>Pseudonocardiales</taxon>
        <taxon>Pseudonocardiaceae</taxon>
        <taxon>Actinomycetospora</taxon>
    </lineage>
</organism>
<feature type="chain" id="PRO_5046752979" description="Lipoprotein" evidence="1">
    <location>
        <begin position="21"/>
        <end position="273"/>
    </location>
</feature>
<dbReference type="EMBL" id="JBHSIV010000049">
    <property type="protein sequence ID" value="MFC5065880.1"/>
    <property type="molecule type" value="Genomic_DNA"/>
</dbReference>